<evidence type="ECO:0000313" key="1">
    <source>
        <dbReference type="EMBL" id="PIO77632.1"/>
    </source>
</evidence>
<evidence type="ECO:0000313" key="2">
    <source>
        <dbReference type="Proteomes" id="UP000230423"/>
    </source>
</evidence>
<dbReference type="Proteomes" id="UP000230423">
    <property type="component" value="Unassembled WGS sequence"/>
</dbReference>
<reference evidence="1 2" key="1">
    <citation type="submission" date="2015-09" db="EMBL/GenBank/DDBJ databases">
        <title>Draft genome of the parasitic nematode Teladorsagia circumcincta isolate WARC Sus (inbred).</title>
        <authorList>
            <person name="Mitreva M."/>
        </authorList>
    </citation>
    <scope>NUCLEOTIDE SEQUENCE [LARGE SCALE GENOMIC DNA]</scope>
    <source>
        <strain evidence="1 2">S</strain>
    </source>
</reference>
<dbReference type="AlphaFoldDB" id="A0A2G9V6N0"/>
<organism evidence="1 2">
    <name type="scientific">Teladorsagia circumcincta</name>
    <name type="common">Brown stomach worm</name>
    <name type="synonym">Ostertagia circumcincta</name>
    <dbReference type="NCBI Taxonomy" id="45464"/>
    <lineage>
        <taxon>Eukaryota</taxon>
        <taxon>Metazoa</taxon>
        <taxon>Ecdysozoa</taxon>
        <taxon>Nematoda</taxon>
        <taxon>Chromadorea</taxon>
        <taxon>Rhabditida</taxon>
        <taxon>Rhabditina</taxon>
        <taxon>Rhabditomorpha</taxon>
        <taxon>Strongyloidea</taxon>
        <taxon>Trichostrongylidae</taxon>
        <taxon>Teladorsagia</taxon>
    </lineage>
</organism>
<protein>
    <submittedName>
        <fullName evidence="1">Uncharacterized protein</fullName>
    </submittedName>
</protein>
<keyword evidence="2" id="KW-1185">Reference proteome</keyword>
<gene>
    <name evidence="1" type="ORF">TELCIR_00210</name>
</gene>
<accession>A0A2G9V6N0</accession>
<sequence length="73" mass="8420">METKMLRWTAGVTRADHIRNDVIRERFSVAPIVDKMVKPVFDGMVMFFAQKMTVSTTNAKKLIEHLAILRTKV</sequence>
<dbReference type="OrthoDB" id="424543at2759"/>
<proteinExistence type="predicted"/>
<dbReference type="EMBL" id="KZ344990">
    <property type="protein sequence ID" value="PIO77632.1"/>
    <property type="molecule type" value="Genomic_DNA"/>
</dbReference>
<name>A0A2G9V6N0_TELCI</name>